<sequence length="560" mass="62636">MPHDTLIGIQKADFEMFEPLDRAHVADRYPHMEQMLVDRLGSAISRRRAALKYRERHHSKLLKGIDRAVDHQKVAVSTQLSDTIITQYEALHIDSDEESISGDSETSYSSSLLESVDQLNVPRLPKGSADRRPFQCPYCFHIITVQNRDAWIRHIFEDLKPYVYVFSDCPAPSRLYDSHREWHRHLQSKHASSLATGADIECPLRCGTMVSPRLLVRHLGRHLEDIALFALRRGESDDVEKLDPLQETHSASSPHGDYVHHASMAERETHSQKDKSLHQPVDMGTSDADKDTFEKLQAVDHAFRQTWLPLCEKFIKETITPSNVEQRSTKHRQLWEGMNTNVILEATAIDINDPEHLAFRKGLLARVSDILGVVGRAERDGFVDVGSVHISSGPSGSTNEDVSSDAGSIKEQGDFLTESHPLNEGELVTSRKDKDEDAWHCCECGNGASSGRFNTHCSHCHAQRCSNCSYDDPFRNGPELDDCDGDDNDFGYGSRVTRYGSLSGSASQTLLDRPSQALLGSTSEAFWGSISEALLSKHQRTSPQTAEDRVDGIGRTLADE</sequence>
<dbReference type="EMBL" id="MU404351">
    <property type="protein sequence ID" value="KAI1616617.1"/>
    <property type="molecule type" value="Genomic_DNA"/>
</dbReference>
<feature type="compositionally biased region" description="Basic and acidic residues" evidence="1">
    <location>
        <begin position="265"/>
        <end position="277"/>
    </location>
</feature>
<keyword evidence="4" id="KW-1185">Reference proteome</keyword>
<feature type="region of interest" description="Disordered" evidence="1">
    <location>
        <begin position="265"/>
        <end position="288"/>
    </location>
</feature>
<dbReference type="InterPro" id="IPR011011">
    <property type="entry name" value="Znf_FYVE_PHD"/>
</dbReference>
<feature type="region of interest" description="Disordered" evidence="1">
    <location>
        <begin position="388"/>
        <end position="408"/>
    </location>
</feature>
<accession>A0AAN6E3E8</accession>
<evidence type="ECO:0000256" key="1">
    <source>
        <dbReference type="SAM" id="MobiDB-lite"/>
    </source>
</evidence>
<feature type="compositionally biased region" description="Polar residues" evidence="1">
    <location>
        <begin position="389"/>
        <end position="401"/>
    </location>
</feature>
<dbReference type="SUPFAM" id="SSF57903">
    <property type="entry name" value="FYVE/PHD zinc finger"/>
    <property type="match status" value="1"/>
</dbReference>
<name>A0AAN6E3E8_9EURO</name>
<dbReference type="Proteomes" id="UP001203852">
    <property type="component" value="Unassembled WGS sequence"/>
</dbReference>
<comment type="caution">
    <text evidence="3">The sequence shown here is derived from an EMBL/GenBank/DDBJ whole genome shotgun (WGS) entry which is preliminary data.</text>
</comment>
<feature type="domain" description="Oxidoreductase acuF-like C2H2 type zinc-finger" evidence="2">
    <location>
        <begin position="132"/>
        <end position="159"/>
    </location>
</feature>
<evidence type="ECO:0000313" key="3">
    <source>
        <dbReference type="EMBL" id="KAI1616617.1"/>
    </source>
</evidence>
<dbReference type="AlphaFoldDB" id="A0AAN6E3E8"/>
<organism evidence="3 4">
    <name type="scientific">Exophiala viscosa</name>
    <dbReference type="NCBI Taxonomy" id="2486360"/>
    <lineage>
        <taxon>Eukaryota</taxon>
        <taxon>Fungi</taxon>
        <taxon>Dikarya</taxon>
        <taxon>Ascomycota</taxon>
        <taxon>Pezizomycotina</taxon>
        <taxon>Eurotiomycetes</taxon>
        <taxon>Chaetothyriomycetidae</taxon>
        <taxon>Chaetothyriales</taxon>
        <taxon>Herpotrichiellaceae</taxon>
        <taxon>Exophiala</taxon>
    </lineage>
</organism>
<dbReference type="Pfam" id="PF26082">
    <property type="entry name" value="zf-C2H2_AcuF"/>
    <property type="match status" value="1"/>
</dbReference>
<gene>
    <name evidence="3" type="ORF">EDD36DRAFT_140886</name>
</gene>
<dbReference type="PANTHER" id="PTHR35391:SF7">
    <property type="entry name" value="C2H2-TYPE DOMAIN-CONTAINING PROTEIN"/>
    <property type="match status" value="1"/>
</dbReference>
<evidence type="ECO:0000259" key="2">
    <source>
        <dbReference type="Pfam" id="PF26082"/>
    </source>
</evidence>
<proteinExistence type="predicted"/>
<evidence type="ECO:0000313" key="4">
    <source>
        <dbReference type="Proteomes" id="UP001203852"/>
    </source>
</evidence>
<dbReference type="PANTHER" id="PTHR35391">
    <property type="entry name" value="C2H2-TYPE DOMAIN-CONTAINING PROTEIN-RELATED"/>
    <property type="match status" value="1"/>
</dbReference>
<feature type="region of interest" description="Disordered" evidence="1">
    <location>
        <begin position="538"/>
        <end position="560"/>
    </location>
</feature>
<dbReference type="InterPro" id="IPR058925">
    <property type="entry name" value="zf-C2H2_AcuF"/>
</dbReference>
<reference evidence="3" key="1">
    <citation type="journal article" date="2022" name="bioRxiv">
        <title>Deciphering the potential niche of two novel black yeast fungi from a biological soil crust based on their genomes, phenotypes, and melanin regulation.</title>
        <authorList>
            <consortium name="DOE Joint Genome Institute"/>
            <person name="Carr E.C."/>
            <person name="Barton Q."/>
            <person name="Grambo S."/>
            <person name="Sullivan M."/>
            <person name="Renfro C.M."/>
            <person name="Kuo A."/>
            <person name="Pangilinan J."/>
            <person name="Lipzen A."/>
            <person name="Keymanesh K."/>
            <person name="Savage E."/>
            <person name="Barry K."/>
            <person name="Grigoriev I.V."/>
            <person name="Riekhof W.R."/>
            <person name="Harris S.S."/>
        </authorList>
    </citation>
    <scope>NUCLEOTIDE SEQUENCE</scope>
    <source>
        <strain evidence="3">JF 03-4F</strain>
    </source>
</reference>
<protein>
    <recommendedName>
        <fullName evidence="2">Oxidoreductase acuF-like C2H2 type zinc-finger domain-containing protein</fullName>
    </recommendedName>
</protein>
<feature type="compositionally biased region" description="Basic and acidic residues" evidence="1">
    <location>
        <begin position="546"/>
        <end position="560"/>
    </location>
</feature>